<dbReference type="InterPro" id="IPR004720">
    <property type="entry name" value="PTS_IIB_sorbose-sp"/>
</dbReference>
<accession>A0A1E5GHW0</accession>
<dbReference type="GO" id="GO:0016301">
    <property type="term" value="F:kinase activity"/>
    <property type="evidence" value="ECO:0007669"/>
    <property type="project" value="UniProtKB-KW"/>
</dbReference>
<dbReference type="GO" id="GO:0005737">
    <property type="term" value="C:cytoplasm"/>
    <property type="evidence" value="ECO:0007669"/>
    <property type="project" value="UniProtKB-SubCell"/>
</dbReference>
<dbReference type="AlphaFoldDB" id="A0A1E5GHW0"/>
<dbReference type="InterPro" id="IPR036667">
    <property type="entry name" value="PTS_IIB_sorbose-sp_sf"/>
</dbReference>
<keyword evidence="10" id="KW-1185">Reference proteome</keyword>
<proteinExistence type="predicted"/>
<dbReference type="OrthoDB" id="9788818at2"/>
<evidence type="ECO:0000256" key="2">
    <source>
        <dbReference type="ARBA" id="ARBA00022448"/>
    </source>
</evidence>
<keyword evidence="7" id="KW-0418">Kinase</keyword>
<dbReference type="GO" id="GO:0009401">
    <property type="term" value="P:phosphoenolpyruvate-dependent sugar phosphotransferase system"/>
    <property type="evidence" value="ECO:0007669"/>
    <property type="project" value="UniProtKB-KW"/>
</dbReference>
<evidence type="ECO:0000256" key="5">
    <source>
        <dbReference type="ARBA" id="ARBA00022679"/>
    </source>
</evidence>
<dbReference type="EMBL" id="MIJY01000034">
    <property type="protein sequence ID" value="OEG12269.1"/>
    <property type="molecule type" value="Genomic_DNA"/>
</dbReference>
<evidence type="ECO:0000256" key="6">
    <source>
        <dbReference type="ARBA" id="ARBA00022683"/>
    </source>
</evidence>
<keyword evidence="2" id="KW-0813">Transport</keyword>
<evidence type="ECO:0000256" key="3">
    <source>
        <dbReference type="ARBA" id="ARBA00022490"/>
    </source>
</evidence>
<comment type="subcellular location">
    <subcellularLocation>
        <location evidence="1">Cytoplasm</location>
    </subcellularLocation>
</comment>
<dbReference type="Pfam" id="PF03830">
    <property type="entry name" value="PTSIIB_sorb"/>
    <property type="match status" value="1"/>
</dbReference>
<protein>
    <submittedName>
        <fullName evidence="9">PTS system sorbose subfamily IIB component</fullName>
    </submittedName>
</protein>
<evidence type="ECO:0000259" key="8">
    <source>
        <dbReference type="PROSITE" id="PS51101"/>
    </source>
</evidence>
<keyword evidence="6" id="KW-0598">Phosphotransferase system</keyword>
<evidence type="ECO:0000256" key="4">
    <source>
        <dbReference type="ARBA" id="ARBA00022597"/>
    </source>
</evidence>
<sequence length="166" mass="18598">MAISFIRIDDRIIHGQVVTRWMSERKCDGVVAVDDPSAKNPVLAKMLKSAVPLPLKGFVMTEEEIIQKWPKIVESKRQYFLIARSPETLVRIFESGVDFISQLSELNVGPMSARDGAKKYGKNLSMLSAEESAFDTLQKYGMTISFQLVPDSKKKTWDELKAEGGA</sequence>
<dbReference type="GO" id="GO:0008982">
    <property type="term" value="F:protein-N(PI)-phosphohistidine-sugar phosphotransferase activity"/>
    <property type="evidence" value="ECO:0007669"/>
    <property type="project" value="InterPro"/>
</dbReference>
<evidence type="ECO:0000313" key="10">
    <source>
        <dbReference type="Proteomes" id="UP000095094"/>
    </source>
</evidence>
<dbReference type="RefSeq" id="WP_069663974.1">
    <property type="nucleotide sequence ID" value="NZ_JBHUJJ010000001.1"/>
</dbReference>
<dbReference type="Gene3D" id="3.40.35.10">
    <property type="entry name" value="Phosphotransferase system, sorbose subfamily IIB component"/>
    <property type="match status" value="1"/>
</dbReference>
<dbReference type="PROSITE" id="PS51101">
    <property type="entry name" value="PTS_EIIB_TYPE_4"/>
    <property type="match status" value="1"/>
</dbReference>
<reference evidence="10" key="1">
    <citation type="submission" date="2016-09" db="EMBL/GenBank/DDBJ databases">
        <authorList>
            <person name="Gulvik C.A."/>
        </authorList>
    </citation>
    <scope>NUCLEOTIDE SEQUENCE [LARGE SCALE GENOMIC DNA]</scope>
    <source>
        <strain evidence="10">LMG 8895</strain>
    </source>
</reference>
<dbReference type="SUPFAM" id="SSF52728">
    <property type="entry name" value="PTS IIb component"/>
    <property type="match status" value="1"/>
</dbReference>
<dbReference type="Proteomes" id="UP000095094">
    <property type="component" value="Unassembled WGS sequence"/>
</dbReference>
<name>A0A1E5GHW0_9ENTE</name>
<evidence type="ECO:0000313" key="9">
    <source>
        <dbReference type="EMBL" id="OEG12269.1"/>
    </source>
</evidence>
<gene>
    <name evidence="9" type="ORF">BCR25_06920</name>
</gene>
<feature type="domain" description="PTS EIIB type-4" evidence="8">
    <location>
        <begin position="1"/>
        <end position="166"/>
    </location>
</feature>
<evidence type="ECO:0000256" key="1">
    <source>
        <dbReference type="ARBA" id="ARBA00004496"/>
    </source>
</evidence>
<comment type="caution">
    <text evidence="9">The sequence shown here is derived from an EMBL/GenBank/DDBJ whole genome shotgun (WGS) entry which is preliminary data.</text>
</comment>
<organism evidence="9 10">
    <name type="scientific">Enterococcus termitis</name>
    <dbReference type="NCBI Taxonomy" id="332950"/>
    <lineage>
        <taxon>Bacteria</taxon>
        <taxon>Bacillati</taxon>
        <taxon>Bacillota</taxon>
        <taxon>Bacilli</taxon>
        <taxon>Lactobacillales</taxon>
        <taxon>Enterococcaceae</taxon>
        <taxon>Enterococcus</taxon>
    </lineage>
</organism>
<keyword evidence="5" id="KW-0808">Transferase</keyword>
<keyword evidence="4" id="KW-0762">Sugar transport</keyword>
<evidence type="ECO:0000256" key="7">
    <source>
        <dbReference type="ARBA" id="ARBA00022777"/>
    </source>
</evidence>
<keyword evidence="3" id="KW-0963">Cytoplasm</keyword>